<dbReference type="InterPro" id="IPR019079">
    <property type="entry name" value="Capsule_synth_CapA"/>
</dbReference>
<dbReference type="EMBL" id="DVON01000174">
    <property type="protein sequence ID" value="HIV13084.1"/>
    <property type="molecule type" value="Genomic_DNA"/>
</dbReference>
<protein>
    <submittedName>
        <fullName evidence="5">CapA family protein</fullName>
    </submittedName>
</protein>
<dbReference type="SUPFAM" id="SSF56300">
    <property type="entry name" value="Metallo-dependent phosphatases"/>
    <property type="match status" value="1"/>
</dbReference>
<gene>
    <name evidence="5" type="ORF">IAA63_08100</name>
</gene>
<reference evidence="5" key="1">
    <citation type="submission" date="2020-10" db="EMBL/GenBank/DDBJ databases">
        <authorList>
            <person name="Gilroy R."/>
        </authorList>
    </citation>
    <scope>NUCLEOTIDE SEQUENCE</scope>
    <source>
        <strain evidence="5">ChiBcec2-4451</strain>
    </source>
</reference>
<dbReference type="CDD" id="cd07381">
    <property type="entry name" value="MPP_CapA"/>
    <property type="match status" value="1"/>
</dbReference>
<comment type="caution">
    <text evidence="5">The sequence shown here is derived from an EMBL/GenBank/DDBJ whole genome shotgun (WGS) entry which is preliminary data.</text>
</comment>
<evidence type="ECO:0000256" key="3">
    <source>
        <dbReference type="SAM" id="Phobius"/>
    </source>
</evidence>
<name>A0A9D1NU77_9FIRM</name>
<feature type="compositionally biased region" description="Polar residues" evidence="2">
    <location>
        <begin position="67"/>
        <end position="77"/>
    </location>
</feature>
<feature type="region of interest" description="Disordered" evidence="2">
    <location>
        <begin position="1"/>
        <end position="27"/>
    </location>
</feature>
<dbReference type="PANTHER" id="PTHR33393:SF13">
    <property type="entry name" value="PGA BIOSYNTHESIS PROTEIN CAPA"/>
    <property type="match status" value="1"/>
</dbReference>
<reference evidence="5" key="2">
    <citation type="journal article" date="2021" name="PeerJ">
        <title>Extensive microbial diversity within the chicken gut microbiome revealed by metagenomics and culture.</title>
        <authorList>
            <person name="Gilroy R."/>
            <person name="Ravi A."/>
            <person name="Getino M."/>
            <person name="Pursley I."/>
            <person name="Horton D.L."/>
            <person name="Alikhan N.F."/>
            <person name="Baker D."/>
            <person name="Gharbi K."/>
            <person name="Hall N."/>
            <person name="Watson M."/>
            <person name="Adriaenssens E.M."/>
            <person name="Foster-Nyarko E."/>
            <person name="Jarju S."/>
            <person name="Secka A."/>
            <person name="Antonio M."/>
            <person name="Oren A."/>
            <person name="Chaudhuri R.R."/>
            <person name="La Ragione R."/>
            <person name="Hildebrand F."/>
            <person name="Pallen M.J."/>
        </authorList>
    </citation>
    <scope>NUCLEOTIDE SEQUENCE</scope>
    <source>
        <strain evidence="5">ChiBcec2-4451</strain>
    </source>
</reference>
<evidence type="ECO:0000256" key="1">
    <source>
        <dbReference type="ARBA" id="ARBA00005662"/>
    </source>
</evidence>
<dbReference type="PANTHER" id="PTHR33393">
    <property type="entry name" value="POLYGLUTAMINE SYNTHESIS ACCESSORY PROTEIN RV0574C-RELATED"/>
    <property type="match status" value="1"/>
</dbReference>
<keyword evidence="3" id="KW-0812">Transmembrane</keyword>
<feature type="transmembrane region" description="Helical" evidence="3">
    <location>
        <begin position="34"/>
        <end position="57"/>
    </location>
</feature>
<dbReference type="InterPro" id="IPR052169">
    <property type="entry name" value="CW_Biosynth-Accessory"/>
</dbReference>
<evidence type="ECO:0000313" key="6">
    <source>
        <dbReference type="Proteomes" id="UP000886723"/>
    </source>
</evidence>
<accession>A0A9D1NU77</accession>
<evidence type="ECO:0000259" key="4">
    <source>
        <dbReference type="SMART" id="SM00854"/>
    </source>
</evidence>
<organism evidence="5 6">
    <name type="scientific">Candidatus Pullilachnospira stercoravium</name>
    <dbReference type="NCBI Taxonomy" id="2840913"/>
    <lineage>
        <taxon>Bacteria</taxon>
        <taxon>Bacillati</taxon>
        <taxon>Bacillota</taxon>
        <taxon>Clostridia</taxon>
        <taxon>Lachnospirales</taxon>
        <taxon>Lachnospiraceae</taxon>
        <taxon>Lachnospiraceae incertae sedis</taxon>
        <taxon>Candidatus Pullilachnospira</taxon>
    </lineage>
</organism>
<proteinExistence type="inferred from homology"/>
<evidence type="ECO:0000313" key="5">
    <source>
        <dbReference type="EMBL" id="HIV13084.1"/>
    </source>
</evidence>
<dbReference type="Proteomes" id="UP000886723">
    <property type="component" value="Unassembled WGS sequence"/>
</dbReference>
<dbReference type="InterPro" id="IPR029052">
    <property type="entry name" value="Metallo-depent_PP-like"/>
</dbReference>
<dbReference type="Gene3D" id="3.60.21.10">
    <property type="match status" value="1"/>
</dbReference>
<feature type="domain" description="Capsule synthesis protein CapA" evidence="4">
    <location>
        <begin position="111"/>
        <end position="338"/>
    </location>
</feature>
<dbReference type="Pfam" id="PF09587">
    <property type="entry name" value="PGA_cap"/>
    <property type="match status" value="1"/>
</dbReference>
<dbReference type="AlphaFoldDB" id="A0A9D1NU77"/>
<keyword evidence="3" id="KW-0472">Membrane</keyword>
<evidence type="ECO:0000256" key="2">
    <source>
        <dbReference type="SAM" id="MobiDB-lite"/>
    </source>
</evidence>
<keyword evidence="3" id="KW-1133">Transmembrane helix</keyword>
<comment type="similarity">
    <text evidence="1">Belongs to the CapA family.</text>
</comment>
<feature type="region of interest" description="Disordered" evidence="2">
    <location>
        <begin position="65"/>
        <end position="104"/>
    </location>
</feature>
<dbReference type="SMART" id="SM00854">
    <property type="entry name" value="PGA_cap"/>
    <property type="match status" value="1"/>
</dbReference>
<sequence>MTQRKKSTGVKNISKTPARGDAARKRKKSYRQRVVAVQIAAITLAIFCLLIVAAVLLTRALAPQGETGETSADVQNEQPRDPESGEDTSSGGEDPAEESEALTPVETVSLTVSMVGDCTIGTDIQFDTSRNFNAFYTVNGPSYFFENVKSILETDDLTVVNMEGTLTESENRQDKTFAFKGDPSFAEVLTDGSVEAANLANNHSKDYGEESYTDTIRYLEDAGISTFGYDRTAVVDVKGIQVGLVGIYELADGMERESQVIENINAVRNQGADLVIVSFHWGQEKETYPDDIQKSLAHTAVDNGADLVVGHHPHVLQGIEKYNGKNIVYSLGNFCFGGNSNPSDKDTMIFQQTFSFENGELVQDDVTNIIPCSLSSVSSYNDYRPTPLEGSEKERVMQKIEELSSGI</sequence>